<dbReference type="AlphaFoldDB" id="A0A2W1LBW1"/>
<organism evidence="1 2">
    <name type="scientific">Paenibacillus sambharensis</name>
    <dbReference type="NCBI Taxonomy" id="1803190"/>
    <lineage>
        <taxon>Bacteria</taxon>
        <taxon>Bacillati</taxon>
        <taxon>Bacillota</taxon>
        <taxon>Bacilli</taxon>
        <taxon>Bacillales</taxon>
        <taxon>Paenibacillaceae</taxon>
        <taxon>Paenibacillus</taxon>
    </lineage>
</organism>
<reference evidence="1 2" key="1">
    <citation type="submission" date="2018-06" db="EMBL/GenBank/DDBJ databases">
        <title>Paenibacillus imtechensis sp. nov.</title>
        <authorList>
            <person name="Pinnaka A.K."/>
            <person name="Singh H."/>
            <person name="Kaur M."/>
        </authorList>
    </citation>
    <scope>NUCLEOTIDE SEQUENCE [LARGE SCALE GENOMIC DNA]</scope>
    <source>
        <strain evidence="1 2">SMB1</strain>
    </source>
</reference>
<protein>
    <submittedName>
        <fullName evidence="1">Uncharacterized protein</fullName>
    </submittedName>
</protein>
<evidence type="ECO:0000313" key="1">
    <source>
        <dbReference type="EMBL" id="PZD97708.1"/>
    </source>
</evidence>
<name>A0A2W1LBW1_9BACL</name>
<sequence length="143" mass="15884">MINLKHIMSSLILASVLIFPGCNNTESIDVIDDGLVINSISYSLGGDLDKTVVSYNFNLWNRTENSINIISATPILTEELSGRLGNQSIVNEINRTINSNTSEVITGSFYLDTNGLDKKEIEKLNIELKQFRVLSEQTLGFDK</sequence>
<dbReference type="RefSeq" id="WP_111144671.1">
    <property type="nucleotide sequence ID" value="NZ_QKRB01000006.1"/>
</dbReference>
<accession>A0A2W1LBW1</accession>
<gene>
    <name evidence="1" type="ORF">DNH61_00110</name>
</gene>
<dbReference type="EMBL" id="QKRB01000006">
    <property type="protein sequence ID" value="PZD97708.1"/>
    <property type="molecule type" value="Genomic_DNA"/>
</dbReference>
<dbReference type="Proteomes" id="UP000249522">
    <property type="component" value="Unassembled WGS sequence"/>
</dbReference>
<comment type="caution">
    <text evidence="1">The sequence shown here is derived from an EMBL/GenBank/DDBJ whole genome shotgun (WGS) entry which is preliminary data.</text>
</comment>
<dbReference type="OrthoDB" id="2617122at2"/>
<keyword evidence="2" id="KW-1185">Reference proteome</keyword>
<proteinExistence type="predicted"/>
<evidence type="ECO:0000313" key="2">
    <source>
        <dbReference type="Proteomes" id="UP000249522"/>
    </source>
</evidence>